<dbReference type="InterPro" id="IPR043472">
    <property type="entry name" value="Macro_dom-like"/>
</dbReference>
<dbReference type="Proteomes" id="UP000185739">
    <property type="component" value="Chromosome"/>
</dbReference>
<accession>A0A1H5SH82</accession>
<gene>
    <name evidence="9" type="primary">pepA</name>
    <name evidence="10" type="ORF">Tchl_1946</name>
</gene>
<feature type="binding site" evidence="9">
    <location>
        <position position="292"/>
    </location>
    <ligand>
        <name>Mn(2+)</name>
        <dbReference type="ChEBI" id="CHEBI:29035"/>
        <label>2</label>
    </ligand>
</feature>
<feature type="binding site" evidence="9">
    <location>
        <position position="353"/>
    </location>
    <ligand>
        <name>Mn(2+)</name>
        <dbReference type="ChEBI" id="CHEBI:29035"/>
        <label>1</label>
    </ligand>
</feature>
<comment type="similarity">
    <text evidence="3 9">Belongs to the peptidase M17 family.</text>
</comment>
<dbReference type="InterPro" id="IPR000819">
    <property type="entry name" value="Peptidase_M17_C"/>
</dbReference>
<dbReference type="STRING" id="96773.Tchl_1946"/>
<dbReference type="GO" id="GO:0030145">
    <property type="term" value="F:manganese ion binding"/>
    <property type="evidence" value="ECO:0007669"/>
    <property type="project" value="UniProtKB-UniRule"/>
</dbReference>
<dbReference type="PANTHER" id="PTHR11963">
    <property type="entry name" value="LEUCINE AMINOPEPTIDASE-RELATED"/>
    <property type="match status" value="1"/>
</dbReference>
<proteinExistence type="inferred from homology"/>
<comment type="catalytic activity">
    <reaction evidence="2 9">
        <text>Release of an N-terminal amino acid, preferentially leucine, but not glutamic or aspartic acids.</text>
        <dbReference type="EC" id="3.4.11.10"/>
    </reaction>
</comment>
<dbReference type="KEGG" id="tcl:Tchl_1946"/>
<keyword evidence="9" id="KW-0963">Cytoplasm</keyword>
<dbReference type="FunFam" id="3.40.630.10:FF:000004">
    <property type="entry name" value="Probable cytosol aminopeptidase"/>
    <property type="match status" value="1"/>
</dbReference>
<evidence type="ECO:0000256" key="8">
    <source>
        <dbReference type="ARBA" id="ARBA00023211"/>
    </source>
</evidence>
<evidence type="ECO:0000256" key="9">
    <source>
        <dbReference type="HAMAP-Rule" id="MF_00181"/>
    </source>
</evidence>
<evidence type="ECO:0000256" key="7">
    <source>
        <dbReference type="ARBA" id="ARBA00022801"/>
    </source>
</evidence>
<dbReference type="NCBIfam" id="NF002074">
    <property type="entry name" value="PRK00913.1-4"/>
    <property type="match status" value="1"/>
</dbReference>
<dbReference type="EC" id="3.4.11.10" evidence="9"/>
<keyword evidence="11" id="KW-1185">Reference proteome</keyword>
<dbReference type="OrthoDB" id="9809354at2"/>
<dbReference type="AlphaFoldDB" id="A0A1H5SH82"/>
<evidence type="ECO:0000256" key="6">
    <source>
        <dbReference type="ARBA" id="ARBA00022723"/>
    </source>
</evidence>
<dbReference type="GO" id="GO:0006508">
    <property type="term" value="P:proteolysis"/>
    <property type="evidence" value="ECO:0007669"/>
    <property type="project" value="UniProtKB-KW"/>
</dbReference>
<keyword evidence="8 9" id="KW-0464">Manganese</keyword>
<protein>
    <recommendedName>
        <fullName evidence="9">Probable cytosol aminopeptidase</fullName>
        <ecNumber evidence="9">3.4.11.1</ecNumber>
    </recommendedName>
    <alternativeName>
        <fullName evidence="9">Leucine aminopeptidase</fullName>
        <shortName evidence="9">LAP</shortName>
        <ecNumber evidence="9">3.4.11.10</ecNumber>
    </alternativeName>
    <alternativeName>
        <fullName evidence="9">Leucyl aminopeptidase</fullName>
    </alternativeName>
</protein>
<sequence length="501" mass="52473">MEFTIKTADPAKLKAATLVLGAFADGRLPAPSAIVDAASEGRITRLLKHGDLEGKAGATLLLHELPGIHAERVLLVGLGKAEEFTDKAYRDALAAAAKALAGSPGRDAVVALADVELDGRALPWRLQQAARILADGAYRFDALKSDKDKKGGKARGAKKLCLLVGDKVSAELDRAVQQGHAVAAGMALAKDLGNLPGNLCTPTHLADTAAALGKQYKFGVEVLERADMEKLGMGALLSVAHGSHQPPKFIVMEYKGARAKAKPIVLVGKGITFDTGGISLKPAAEMDEMKFDMCGAASVLGTFKAVAQMGLPINLVGLVPATENMPGGGATKPGDVVTAMSGQTIEVLNTDAEGRLILCDALTYAERFKPDCVIDIATLTGACVVALGKIPSGLLANDDELAAELLRRGTESGDRAWQLPLWDEYQELLKSNFADMGNIGGRYAGTITAACFLSRFTKAYKWAHLDIAGTAWVSGEAKGATGRPVPLLAEFLIGRSRAKAV</sequence>
<dbReference type="PROSITE" id="PS00631">
    <property type="entry name" value="CYTOSOL_AP"/>
    <property type="match status" value="1"/>
</dbReference>
<dbReference type="NCBIfam" id="NF002077">
    <property type="entry name" value="PRK00913.2-4"/>
    <property type="match status" value="1"/>
</dbReference>
<dbReference type="EC" id="3.4.11.1" evidence="9"/>
<evidence type="ECO:0000313" key="10">
    <source>
        <dbReference type="EMBL" id="APR04793.1"/>
    </source>
</evidence>
<dbReference type="InterPro" id="IPR011356">
    <property type="entry name" value="Leucine_aapep/pepB"/>
</dbReference>
<dbReference type="EMBL" id="CP018839">
    <property type="protein sequence ID" value="APR04793.1"/>
    <property type="molecule type" value="Genomic_DNA"/>
</dbReference>
<feature type="binding site" evidence="9">
    <location>
        <position position="269"/>
    </location>
    <ligand>
        <name>Mn(2+)</name>
        <dbReference type="ChEBI" id="CHEBI:29035"/>
        <label>2</label>
    </ligand>
</feature>
<feature type="active site" evidence="9">
    <location>
        <position position="355"/>
    </location>
</feature>
<keyword evidence="4 9" id="KW-0031">Aminopeptidase</keyword>
<feature type="binding site" evidence="9">
    <location>
        <position position="351"/>
    </location>
    <ligand>
        <name>Mn(2+)</name>
        <dbReference type="ChEBI" id="CHEBI:29035"/>
        <label>1</label>
    </ligand>
</feature>
<comment type="subcellular location">
    <subcellularLocation>
        <location evidence="9">Cytoplasm</location>
    </subcellularLocation>
</comment>
<dbReference type="CDD" id="cd00433">
    <property type="entry name" value="Peptidase_M17"/>
    <property type="match status" value="1"/>
</dbReference>
<comment type="cofactor">
    <cofactor evidence="9">
        <name>Mn(2+)</name>
        <dbReference type="ChEBI" id="CHEBI:29035"/>
    </cofactor>
    <text evidence="9">Binds 2 manganese ions per subunit.</text>
</comment>
<dbReference type="GO" id="GO:0005737">
    <property type="term" value="C:cytoplasm"/>
    <property type="evidence" value="ECO:0007669"/>
    <property type="project" value="UniProtKB-SubCell"/>
</dbReference>
<evidence type="ECO:0000256" key="2">
    <source>
        <dbReference type="ARBA" id="ARBA00000967"/>
    </source>
</evidence>
<dbReference type="GO" id="GO:0070006">
    <property type="term" value="F:metalloaminopeptidase activity"/>
    <property type="evidence" value="ECO:0007669"/>
    <property type="project" value="InterPro"/>
</dbReference>
<dbReference type="Gene3D" id="3.40.220.10">
    <property type="entry name" value="Leucine Aminopeptidase, subunit E, domain 1"/>
    <property type="match status" value="1"/>
</dbReference>
<evidence type="ECO:0000256" key="4">
    <source>
        <dbReference type="ARBA" id="ARBA00022438"/>
    </source>
</evidence>
<dbReference type="SUPFAM" id="SSF53187">
    <property type="entry name" value="Zn-dependent exopeptidases"/>
    <property type="match status" value="1"/>
</dbReference>
<evidence type="ECO:0000256" key="3">
    <source>
        <dbReference type="ARBA" id="ARBA00009528"/>
    </source>
</evidence>
<feature type="active site" evidence="9">
    <location>
        <position position="281"/>
    </location>
</feature>
<keyword evidence="7 9" id="KW-0378">Hydrolase</keyword>
<dbReference type="HAMAP" id="MF_00181">
    <property type="entry name" value="Cytosol_peptidase_M17"/>
    <property type="match status" value="1"/>
</dbReference>
<keyword evidence="5 9" id="KW-0645">Protease</keyword>
<dbReference type="RefSeq" id="WP_075148223.1">
    <property type="nucleotide sequence ID" value="NZ_CP018839.1"/>
</dbReference>
<dbReference type="PANTHER" id="PTHR11963:SF23">
    <property type="entry name" value="CYTOSOL AMINOPEPTIDASE"/>
    <property type="match status" value="1"/>
</dbReference>
<dbReference type="SUPFAM" id="SSF52949">
    <property type="entry name" value="Macro domain-like"/>
    <property type="match status" value="1"/>
</dbReference>
<reference evidence="10 11" key="1">
    <citation type="submission" date="2016-12" db="EMBL/GenBank/DDBJ databases">
        <title>Complete genome sequence of Thauera chlorobenzoica, a Betaproteobacterium degrading haloaromatics anaerobically to CO2 and halides.</title>
        <authorList>
            <person name="Goris T."/>
            <person name="Mergelsberg M."/>
            <person name="Boll M."/>
        </authorList>
    </citation>
    <scope>NUCLEOTIDE SEQUENCE [LARGE SCALE GENOMIC DNA]</scope>
    <source>
        <strain evidence="10 11">3CB1</strain>
    </source>
</reference>
<dbReference type="InterPro" id="IPR008283">
    <property type="entry name" value="Peptidase_M17_N"/>
</dbReference>
<dbReference type="Gene3D" id="3.40.630.10">
    <property type="entry name" value="Zn peptidases"/>
    <property type="match status" value="1"/>
</dbReference>
<organism evidence="10 11">
    <name type="scientific">Thauera chlorobenzoica</name>
    <dbReference type="NCBI Taxonomy" id="96773"/>
    <lineage>
        <taxon>Bacteria</taxon>
        <taxon>Pseudomonadati</taxon>
        <taxon>Pseudomonadota</taxon>
        <taxon>Betaproteobacteria</taxon>
        <taxon>Rhodocyclales</taxon>
        <taxon>Zoogloeaceae</taxon>
        <taxon>Thauera</taxon>
    </lineage>
</organism>
<feature type="binding site" evidence="9">
    <location>
        <position position="353"/>
    </location>
    <ligand>
        <name>Mn(2+)</name>
        <dbReference type="ChEBI" id="CHEBI:29035"/>
        <label>2</label>
    </ligand>
</feature>
<dbReference type="InterPro" id="IPR023042">
    <property type="entry name" value="Peptidase_M17_leu_NH2_pept"/>
</dbReference>
<evidence type="ECO:0000256" key="5">
    <source>
        <dbReference type="ARBA" id="ARBA00022670"/>
    </source>
</evidence>
<feature type="binding site" evidence="9">
    <location>
        <position position="274"/>
    </location>
    <ligand>
        <name>Mn(2+)</name>
        <dbReference type="ChEBI" id="CHEBI:29035"/>
        <label>1</label>
    </ligand>
</feature>
<keyword evidence="6 9" id="KW-0479">Metal-binding</keyword>
<comment type="function">
    <text evidence="9">Presumably involved in the processing and regular turnover of intracellular proteins. Catalyzes the removal of unsubstituted N-terminal amino acids from various peptides.</text>
</comment>
<dbReference type="Pfam" id="PF00883">
    <property type="entry name" value="Peptidase_M17"/>
    <property type="match status" value="1"/>
</dbReference>
<feature type="binding site" evidence="9">
    <location>
        <position position="274"/>
    </location>
    <ligand>
        <name>Mn(2+)</name>
        <dbReference type="ChEBI" id="CHEBI:29035"/>
        <label>2</label>
    </ligand>
</feature>
<dbReference type="Pfam" id="PF02789">
    <property type="entry name" value="Peptidase_M17_N"/>
    <property type="match status" value="1"/>
</dbReference>
<dbReference type="NCBIfam" id="NF002073">
    <property type="entry name" value="PRK00913.1-2"/>
    <property type="match status" value="1"/>
</dbReference>
<dbReference type="PRINTS" id="PR00481">
    <property type="entry name" value="LAMNOPPTDASE"/>
</dbReference>
<evidence type="ECO:0000313" key="11">
    <source>
        <dbReference type="Proteomes" id="UP000185739"/>
    </source>
</evidence>
<evidence type="ECO:0000256" key="1">
    <source>
        <dbReference type="ARBA" id="ARBA00000135"/>
    </source>
</evidence>
<comment type="catalytic activity">
    <reaction evidence="1 9">
        <text>Release of an N-terminal amino acid, Xaa-|-Yaa-, in which Xaa is preferably Leu, but may be other amino acids including Pro although not Arg or Lys, and Yaa may be Pro. Amino acid amides and methyl esters are also readily hydrolyzed, but rates on arylamides are exceedingly low.</text>
        <dbReference type="EC" id="3.4.11.1"/>
    </reaction>
</comment>
<name>A0A1H5SH82_9RHOO</name>